<protein>
    <submittedName>
        <fullName evidence="1">Uncharacterized protein</fullName>
    </submittedName>
</protein>
<proteinExistence type="predicted"/>
<name>A0A8X6J5F7_9ARAC</name>
<accession>A0A8X6J5F7</accession>
<evidence type="ECO:0000313" key="1">
    <source>
        <dbReference type="EMBL" id="GFS37151.1"/>
    </source>
</evidence>
<organism evidence="1 2">
    <name type="scientific">Trichonephila inaurata madagascariensis</name>
    <dbReference type="NCBI Taxonomy" id="2747483"/>
    <lineage>
        <taxon>Eukaryota</taxon>
        <taxon>Metazoa</taxon>
        <taxon>Ecdysozoa</taxon>
        <taxon>Arthropoda</taxon>
        <taxon>Chelicerata</taxon>
        <taxon>Arachnida</taxon>
        <taxon>Araneae</taxon>
        <taxon>Araneomorphae</taxon>
        <taxon>Entelegynae</taxon>
        <taxon>Araneoidea</taxon>
        <taxon>Nephilidae</taxon>
        <taxon>Trichonephila</taxon>
        <taxon>Trichonephila inaurata</taxon>
    </lineage>
</organism>
<comment type="caution">
    <text evidence="1">The sequence shown here is derived from an EMBL/GenBank/DDBJ whole genome shotgun (WGS) entry which is preliminary data.</text>
</comment>
<evidence type="ECO:0000313" key="2">
    <source>
        <dbReference type="Proteomes" id="UP000886998"/>
    </source>
</evidence>
<dbReference type="AlphaFoldDB" id="A0A8X6J5F7"/>
<dbReference type="EMBL" id="BMAV01024921">
    <property type="protein sequence ID" value="GFS37151.1"/>
    <property type="molecule type" value="Genomic_DNA"/>
</dbReference>
<keyword evidence="2" id="KW-1185">Reference proteome</keyword>
<gene>
    <name evidence="1" type="ORF">TNIN_331901</name>
</gene>
<reference evidence="1" key="1">
    <citation type="submission" date="2020-08" db="EMBL/GenBank/DDBJ databases">
        <title>Multicomponent nature underlies the extraordinary mechanical properties of spider dragline silk.</title>
        <authorList>
            <person name="Kono N."/>
            <person name="Nakamura H."/>
            <person name="Mori M."/>
            <person name="Yoshida Y."/>
            <person name="Ohtoshi R."/>
            <person name="Malay A.D."/>
            <person name="Moran D.A.P."/>
            <person name="Tomita M."/>
            <person name="Numata K."/>
            <person name="Arakawa K."/>
        </authorList>
    </citation>
    <scope>NUCLEOTIDE SEQUENCE</scope>
</reference>
<dbReference type="Proteomes" id="UP000886998">
    <property type="component" value="Unassembled WGS sequence"/>
</dbReference>
<sequence>MQSVSLIKSKQKRNYPFFVYLSCRCVSAACKPCAAVQVCASPNQEGWLTAYSESSKDMQTPLERRDLAVLNSLCCKLKKCPSVHKPSFTPFILL</sequence>